<evidence type="ECO:0000256" key="2">
    <source>
        <dbReference type="SAM" id="Phobius"/>
    </source>
</evidence>
<accession>A0A841Y6M0</accession>
<keyword evidence="2" id="KW-0472">Membrane</keyword>
<proteinExistence type="predicted"/>
<keyword evidence="1" id="KW-0175">Coiled coil</keyword>
<protein>
    <submittedName>
        <fullName evidence="3">Uncharacterized protein</fullName>
    </submittedName>
</protein>
<keyword evidence="2" id="KW-1133">Transmembrane helix</keyword>
<evidence type="ECO:0000256" key="1">
    <source>
        <dbReference type="SAM" id="Coils"/>
    </source>
</evidence>
<dbReference type="EMBL" id="JAARPL010000010">
    <property type="protein sequence ID" value="MBC1373350.1"/>
    <property type="molecule type" value="Genomic_DNA"/>
</dbReference>
<evidence type="ECO:0000313" key="4">
    <source>
        <dbReference type="Proteomes" id="UP000591929"/>
    </source>
</evidence>
<comment type="caution">
    <text evidence="3">The sequence shown here is derived from an EMBL/GenBank/DDBJ whole genome shotgun (WGS) entry which is preliminary data.</text>
</comment>
<reference evidence="3 4" key="1">
    <citation type="submission" date="2020-03" db="EMBL/GenBank/DDBJ databases">
        <title>Soil Listeria distribution.</title>
        <authorList>
            <person name="Liao J."/>
            <person name="Wiedmann M."/>
        </authorList>
    </citation>
    <scope>NUCLEOTIDE SEQUENCE [LARGE SCALE GENOMIC DNA]</scope>
    <source>
        <strain evidence="3 4">FSL L7-1681</strain>
    </source>
</reference>
<dbReference type="AlphaFoldDB" id="A0A841Y6M0"/>
<keyword evidence="2" id="KW-0812">Transmembrane</keyword>
<dbReference type="Proteomes" id="UP000591929">
    <property type="component" value="Unassembled WGS sequence"/>
</dbReference>
<feature type="transmembrane region" description="Helical" evidence="2">
    <location>
        <begin position="6"/>
        <end position="25"/>
    </location>
</feature>
<evidence type="ECO:0000313" key="3">
    <source>
        <dbReference type="EMBL" id="MBC1373350.1"/>
    </source>
</evidence>
<gene>
    <name evidence="3" type="ORF">HB847_13305</name>
</gene>
<feature type="coiled-coil region" evidence="1">
    <location>
        <begin position="55"/>
        <end position="117"/>
    </location>
</feature>
<name>A0A841Y6M0_9LIST</name>
<dbReference type="RefSeq" id="WP_185377650.1">
    <property type="nucleotide sequence ID" value="NZ_JAARPL010000010.1"/>
</dbReference>
<sequence length="123" mass="14224">MTIKDLLSPALLTTLGSFVVAYLTIRGTRNTDKTNAEITYTKEVANIFDEYRIQLDAYKSQTEAYKSQMEAYKVQLEFYQKQAEAFKGEAENFKAEVEKLKQENIKLSGLLTKHKEEKQDEKN</sequence>
<organism evidence="3 4">
    <name type="scientific">Listeria booriae</name>
    <dbReference type="NCBI Taxonomy" id="1552123"/>
    <lineage>
        <taxon>Bacteria</taxon>
        <taxon>Bacillati</taxon>
        <taxon>Bacillota</taxon>
        <taxon>Bacilli</taxon>
        <taxon>Bacillales</taxon>
        <taxon>Listeriaceae</taxon>
        <taxon>Listeria</taxon>
    </lineage>
</organism>